<evidence type="ECO:0000313" key="3">
    <source>
        <dbReference type="Proteomes" id="UP000199161"/>
    </source>
</evidence>
<keyword evidence="1" id="KW-0812">Transmembrane</keyword>
<reference evidence="3" key="1">
    <citation type="submission" date="2016-10" db="EMBL/GenBank/DDBJ databases">
        <authorList>
            <person name="Varghese N."/>
            <person name="Submissions S."/>
        </authorList>
    </citation>
    <scope>NUCLEOTIDE SEQUENCE [LARGE SCALE GENOMIC DNA]</scope>
    <source>
        <strain evidence="3">DSM 13078</strain>
    </source>
</reference>
<name>A0A1I1E274_NATHA</name>
<keyword evidence="1" id="KW-1133">Transmembrane helix</keyword>
<dbReference type="Proteomes" id="UP000199161">
    <property type="component" value="Unassembled WGS sequence"/>
</dbReference>
<keyword evidence="1" id="KW-0472">Membrane</keyword>
<proteinExistence type="predicted"/>
<evidence type="ECO:0000256" key="1">
    <source>
        <dbReference type="SAM" id="Phobius"/>
    </source>
</evidence>
<protein>
    <submittedName>
        <fullName evidence="2">Uncharacterized protein</fullName>
    </submittedName>
</protein>
<dbReference type="EMBL" id="FOKW01000002">
    <property type="protein sequence ID" value="SFB80766.1"/>
    <property type="molecule type" value="Genomic_DNA"/>
</dbReference>
<feature type="transmembrane region" description="Helical" evidence="1">
    <location>
        <begin position="29"/>
        <end position="51"/>
    </location>
</feature>
<sequence>MSPSGPFFDDSGALNVGRLNAELVPIAKLVAVFGAIAAVPFLLAVASGALVFTLLSQFVLAVGSAVVLIHVVARGIELADE</sequence>
<keyword evidence="3" id="KW-1185">Reference proteome</keyword>
<dbReference type="OrthoDB" id="376706at2157"/>
<gene>
    <name evidence="2" type="ORF">SAMN05444422_102123</name>
</gene>
<dbReference type="AlphaFoldDB" id="A0A1I1E274"/>
<feature type="transmembrane region" description="Helical" evidence="1">
    <location>
        <begin position="58"/>
        <end position="76"/>
    </location>
</feature>
<dbReference type="RefSeq" id="WP_089785786.1">
    <property type="nucleotide sequence ID" value="NZ_FOKW01000002.1"/>
</dbReference>
<evidence type="ECO:0000313" key="2">
    <source>
        <dbReference type="EMBL" id="SFB80766.1"/>
    </source>
</evidence>
<organism evidence="2 3">
    <name type="scientific">Natronobacterium haloterrestre</name>
    <name type="common">Halobiforma haloterrestris</name>
    <dbReference type="NCBI Taxonomy" id="148448"/>
    <lineage>
        <taxon>Archaea</taxon>
        <taxon>Methanobacteriati</taxon>
        <taxon>Methanobacteriota</taxon>
        <taxon>Stenosarchaea group</taxon>
        <taxon>Halobacteria</taxon>
        <taxon>Halobacteriales</taxon>
        <taxon>Natrialbaceae</taxon>
        <taxon>Natronobacterium</taxon>
    </lineage>
</organism>
<accession>A0A1I1E274</accession>